<reference evidence="4 5" key="1">
    <citation type="submission" date="2019-11" db="EMBL/GenBank/DDBJ databases">
        <authorList>
            <person name="Holert J."/>
        </authorList>
    </citation>
    <scope>NUCLEOTIDE SEQUENCE [LARGE SCALE GENOMIC DNA]</scope>
    <source>
        <strain evidence="2">BC3_2A</strain>
        <strain evidence="3">SB11_1A</strain>
    </source>
</reference>
<organism evidence="2 5">
    <name type="scientific">Zhongshania aliphaticivorans</name>
    <dbReference type="NCBI Taxonomy" id="1470434"/>
    <lineage>
        <taxon>Bacteria</taxon>
        <taxon>Pseudomonadati</taxon>
        <taxon>Pseudomonadota</taxon>
        <taxon>Gammaproteobacteria</taxon>
        <taxon>Cellvibrionales</taxon>
        <taxon>Spongiibacteraceae</taxon>
        <taxon>Zhongshania</taxon>
    </lineage>
</organism>
<dbReference type="InterPro" id="IPR036365">
    <property type="entry name" value="PGBD-like_sf"/>
</dbReference>
<evidence type="ECO:0000313" key="3">
    <source>
        <dbReference type="EMBL" id="CAA0086723.1"/>
    </source>
</evidence>
<dbReference type="Pfam" id="PF01471">
    <property type="entry name" value="PG_binding_1"/>
    <property type="match status" value="1"/>
</dbReference>
<accession>A0A5S9MR80</accession>
<dbReference type="EMBL" id="CACSIK010000001">
    <property type="protein sequence ID" value="CAA0086723.1"/>
    <property type="molecule type" value="Genomic_DNA"/>
</dbReference>
<name>A0A5S9MR80_9GAMM</name>
<dbReference type="EMBL" id="CACSIM010000001">
    <property type="protein sequence ID" value="CAA0078336.1"/>
    <property type="molecule type" value="Genomic_DNA"/>
</dbReference>
<protein>
    <recommendedName>
        <fullName evidence="1">Peptidoglycan binding-like domain-containing protein</fullName>
    </recommendedName>
</protein>
<dbReference type="PROSITE" id="PS51257">
    <property type="entry name" value="PROKAR_LIPOPROTEIN"/>
    <property type="match status" value="1"/>
</dbReference>
<keyword evidence="4" id="KW-1185">Reference proteome</keyword>
<dbReference type="Proteomes" id="UP000439591">
    <property type="component" value="Unassembled WGS sequence"/>
</dbReference>
<dbReference type="InterPro" id="IPR002477">
    <property type="entry name" value="Peptidoglycan-bd-like"/>
</dbReference>
<evidence type="ECO:0000259" key="1">
    <source>
        <dbReference type="Pfam" id="PF01471"/>
    </source>
</evidence>
<evidence type="ECO:0000313" key="4">
    <source>
        <dbReference type="Proteomes" id="UP000435877"/>
    </source>
</evidence>
<sequence>MEPVKCSKIDQKQYSQMLRVVTLLGALFVISACTGVSRPQITQIASEPGPKEERISSLEVALADALIEIEKMKARTPSAGGDGLPAIPPNAETGRCYAKLLVPASYVDRVERRVVKEASERREMIPATLEWVDEKVLVSEASVRLVVVPATYKWLEERTQVLPSRSHQVLESAARYETVIEEVIESPEEWIWQPGRGEIEKIDEETGEIVHQQRVPARYRKIKKQVLVEPAKYRKVVEPAVYETVRKKVVDVAEHTIEERIPAKYKTVQVQRVVEPEREIVHQIAPVYKEYKYREKVSDAELGWRMLPCERDITKELVYSVQRALKQRGYDTGGVDGILGKYTLIAVHGFQKQQGLATGRLSSETLTSLGIKYD</sequence>
<dbReference type="AlphaFoldDB" id="A0A5S9MR80"/>
<dbReference type="Gene3D" id="1.10.101.10">
    <property type="entry name" value="PGBD-like superfamily/PGBD"/>
    <property type="match status" value="1"/>
</dbReference>
<dbReference type="InterPro" id="IPR036366">
    <property type="entry name" value="PGBDSf"/>
</dbReference>
<feature type="domain" description="Peptidoglycan binding-like" evidence="1">
    <location>
        <begin position="316"/>
        <end position="369"/>
    </location>
</feature>
<proteinExistence type="predicted"/>
<dbReference type="Proteomes" id="UP000435877">
    <property type="component" value="Unassembled WGS sequence"/>
</dbReference>
<evidence type="ECO:0000313" key="5">
    <source>
        <dbReference type="Proteomes" id="UP000439591"/>
    </source>
</evidence>
<gene>
    <name evidence="3" type="ORF">IHBHHGIJ_01100</name>
    <name evidence="2" type="ORF">KFEGEMFD_00051</name>
</gene>
<dbReference type="SUPFAM" id="SSF47090">
    <property type="entry name" value="PGBD-like"/>
    <property type="match status" value="1"/>
</dbReference>
<evidence type="ECO:0000313" key="2">
    <source>
        <dbReference type="EMBL" id="CAA0078336.1"/>
    </source>
</evidence>